<feature type="transmembrane region" description="Helical" evidence="1">
    <location>
        <begin position="413"/>
        <end position="431"/>
    </location>
</feature>
<feature type="transmembrane region" description="Helical" evidence="1">
    <location>
        <begin position="342"/>
        <end position="362"/>
    </location>
</feature>
<dbReference type="EMBL" id="WUUS01000003">
    <property type="protein sequence ID" value="MXR40822.1"/>
    <property type="molecule type" value="Genomic_DNA"/>
</dbReference>
<evidence type="ECO:0000313" key="3">
    <source>
        <dbReference type="Proteomes" id="UP000437065"/>
    </source>
</evidence>
<feature type="transmembrane region" description="Helical" evidence="1">
    <location>
        <begin position="119"/>
        <end position="136"/>
    </location>
</feature>
<sequence>MSRSRPTGRSVAILACLVVAAGARLFPLWWSPLPATLDGIVYAAQARDALANGEILLAGFRADALVSTAWLSMGSAVTAIAPLRLAQPLYASIGAASVLLGAVFARRLGRSLGWDAGRVGRASVLAAFALAVDGVFVRRTGVPDDDALTLLVIPVVALAAHAYVRTERRAWLAVLALLLVALPFTHTFSTLVAAVVLLGLLAGHLVGRPLTRGRVVLAGGFVGFCAYFGGYYTLAGSTGLVVPYVDRIEGTPGLFLAWLVVLVVGVPWLRGTTSAVRRAAAGFPLAVVFAAIAVNARIAVFPGTSMTPPVVLATVAPFAVPAVLAVAAAHRFGRDGAAEPPLLALFAGPVVLIGYSFTAGLTPEYFATALRAQTHLHLPALVAAAAVASRLSPGSLGGGGLPVGGLGRLARPALAAVLVVALVATLPVAYVDLDTGKVPSTTTRSEFAGGTFAADHVRGRWTSSHTQTRVAANYYPDVNASVSPTAVWLRGGPSPACPVVSLRSWTTTGAHLFPGAPATVPPERYDGWLRDRAVVYAANGYDPLVVSLPAERNASGC</sequence>
<dbReference type="RefSeq" id="WP_159664329.1">
    <property type="nucleotide sequence ID" value="NZ_WUUS01000003.1"/>
</dbReference>
<dbReference type="OrthoDB" id="205566at2157"/>
<gene>
    <name evidence="2" type="ORF">GRX01_05640</name>
</gene>
<keyword evidence="1" id="KW-0812">Transmembrane</keyword>
<feature type="transmembrane region" description="Helical" evidence="1">
    <location>
        <begin position="215"/>
        <end position="234"/>
    </location>
</feature>
<accession>A0A6B0SX29</accession>
<keyword evidence="3" id="KW-1185">Reference proteome</keyword>
<feature type="transmembrane region" description="Helical" evidence="1">
    <location>
        <begin position="283"/>
        <end position="304"/>
    </location>
</feature>
<evidence type="ECO:0000256" key="1">
    <source>
        <dbReference type="SAM" id="Phobius"/>
    </source>
</evidence>
<organism evidence="2 3">
    <name type="scientific">Halobaculum saliterrae</name>
    <dbReference type="NCBI Taxonomy" id="2073113"/>
    <lineage>
        <taxon>Archaea</taxon>
        <taxon>Methanobacteriati</taxon>
        <taxon>Methanobacteriota</taxon>
        <taxon>Stenosarchaea group</taxon>
        <taxon>Halobacteria</taxon>
        <taxon>Halobacteriales</taxon>
        <taxon>Haloferacaceae</taxon>
        <taxon>Halobaculum</taxon>
    </lineage>
</organism>
<comment type="caution">
    <text evidence="2">The sequence shown here is derived from an EMBL/GenBank/DDBJ whole genome shotgun (WGS) entry which is preliminary data.</text>
</comment>
<proteinExistence type="predicted"/>
<feature type="transmembrane region" description="Helical" evidence="1">
    <location>
        <begin position="254"/>
        <end position="271"/>
    </location>
</feature>
<feature type="transmembrane region" description="Helical" evidence="1">
    <location>
        <begin position="148"/>
        <end position="164"/>
    </location>
</feature>
<keyword evidence="1" id="KW-0472">Membrane</keyword>
<feature type="transmembrane region" description="Helical" evidence="1">
    <location>
        <begin position="310"/>
        <end position="330"/>
    </location>
</feature>
<feature type="transmembrane region" description="Helical" evidence="1">
    <location>
        <begin position="89"/>
        <end position="107"/>
    </location>
</feature>
<reference evidence="2 3" key="1">
    <citation type="submission" date="2019-12" db="EMBL/GenBank/DDBJ databases">
        <title>Isolation and characterization of three novel carbon monoxide-oxidizing members of Halobacteria from salione crusts and soils.</title>
        <authorList>
            <person name="Myers M.R."/>
            <person name="King G.M."/>
        </authorList>
    </citation>
    <scope>NUCLEOTIDE SEQUENCE [LARGE SCALE GENOMIC DNA]</scope>
    <source>
        <strain evidence="2 3">WSA2</strain>
    </source>
</reference>
<evidence type="ECO:0000313" key="2">
    <source>
        <dbReference type="EMBL" id="MXR40822.1"/>
    </source>
</evidence>
<protein>
    <submittedName>
        <fullName evidence="2">Sodium/phosphate symporter</fullName>
    </submittedName>
</protein>
<name>A0A6B0SX29_9EURY</name>
<dbReference type="Proteomes" id="UP000437065">
    <property type="component" value="Unassembled WGS sequence"/>
</dbReference>
<dbReference type="AlphaFoldDB" id="A0A6B0SX29"/>
<keyword evidence="1" id="KW-1133">Transmembrane helix</keyword>
<feature type="transmembrane region" description="Helical" evidence="1">
    <location>
        <begin position="170"/>
        <end position="203"/>
    </location>
</feature>